<comment type="caution">
    <text evidence="1">The sequence shown here is derived from an EMBL/GenBank/DDBJ whole genome shotgun (WGS) entry which is preliminary data.</text>
</comment>
<dbReference type="Proteomes" id="UP000516437">
    <property type="component" value="Unassembled WGS sequence"/>
</dbReference>
<protein>
    <submittedName>
        <fullName evidence="1">Uncharacterized protein</fullName>
    </submittedName>
</protein>
<organism evidence="1 2">
    <name type="scientific">Morella rubra</name>
    <name type="common">Chinese bayberry</name>
    <dbReference type="NCBI Taxonomy" id="262757"/>
    <lineage>
        <taxon>Eukaryota</taxon>
        <taxon>Viridiplantae</taxon>
        <taxon>Streptophyta</taxon>
        <taxon>Embryophyta</taxon>
        <taxon>Tracheophyta</taxon>
        <taxon>Spermatophyta</taxon>
        <taxon>Magnoliopsida</taxon>
        <taxon>eudicotyledons</taxon>
        <taxon>Gunneridae</taxon>
        <taxon>Pentapetalae</taxon>
        <taxon>rosids</taxon>
        <taxon>fabids</taxon>
        <taxon>Fagales</taxon>
        <taxon>Myricaceae</taxon>
        <taxon>Morella</taxon>
    </lineage>
</organism>
<proteinExistence type="predicted"/>
<dbReference type="EMBL" id="RXIC02000202">
    <property type="protein sequence ID" value="KAB1200190.1"/>
    <property type="molecule type" value="Genomic_DNA"/>
</dbReference>
<dbReference type="AlphaFoldDB" id="A0A6A1UM10"/>
<gene>
    <name evidence="1" type="ORF">CJ030_MR0G007881</name>
</gene>
<evidence type="ECO:0000313" key="2">
    <source>
        <dbReference type="Proteomes" id="UP000516437"/>
    </source>
</evidence>
<dbReference type="OrthoDB" id="1304274at2759"/>
<evidence type="ECO:0000313" key="1">
    <source>
        <dbReference type="EMBL" id="KAB1200190.1"/>
    </source>
</evidence>
<accession>A0A6A1UM10</accession>
<reference evidence="1 2" key="1">
    <citation type="journal article" date="2019" name="Plant Biotechnol. J.">
        <title>The red bayberry genome and genetic basis of sex determination.</title>
        <authorList>
            <person name="Jia H.M."/>
            <person name="Jia H.J."/>
            <person name="Cai Q.L."/>
            <person name="Wang Y."/>
            <person name="Zhao H.B."/>
            <person name="Yang W.F."/>
            <person name="Wang G.Y."/>
            <person name="Li Y.H."/>
            <person name="Zhan D.L."/>
            <person name="Shen Y.T."/>
            <person name="Niu Q.F."/>
            <person name="Chang L."/>
            <person name="Qiu J."/>
            <person name="Zhao L."/>
            <person name="Xie H.B."/>
            <person name="Fu W.Y."/>
            <person name="Jin J."/>
            <person name="Li X.W."/>
            <person name="Jiao Y."/>
            <person name="Zhou C.C."/>
            <person name="Tu T."/>
            <person name="Chai C.Y."/>
            <person name="Gao J.L."/>
            <person name="Fan L.J."/>
            <person name="van de Weg E."/>
            <person name="Wang J.Y."/>
            <person name="Gao Z.S."/>
        </authorList>
    </citation>
    <scope>NUCLEOTIDE SEQUENCE [LARGE SCALE GENOMIC DNA]</scope>
    <source>
        <tissue evidence="1">Leaves</tissue>
    </source>
</reference>
<sequence length="232" mass="24936">MAVAVVVAVEGITAATTGYAQPYRGVSLNSTSSTLLTSLEDALLVQKLDPEGTTSDIILWNGPTLLTSLEDALLALYLHLQKLDPEGSRTSPIRGPLAELVEDSPLSKEVETIQEEEAGFLVGSEQLLTNQEAQTDLKEDGRDFPLSTIVTEKVDVENEKVLSGADAVGDQLSKEALMETGKVAEEDGARTLETEEGSEKRNVIPEEIILRPVTEGVNSSISSERTLVQMLN</sequence>
<name>A0A6A1UM10_9ROSI</name>
<keyword evidence="2" id="KW-1185">Reference proteome</keyword>